<evidence type="ECO:0000313" key="4">
    <source>
        <dbReference type="EMBL" id="ALR88352.1"/>
    </source>
</evidence>
<accession>A0A0S3JPK2</accession>
<geneLocation type="plasmid" evidence="4">
    <name>ApAb3p1</name>
</geneLocation>
<keyword evidence="4" id="KW-0614">Plasmid</keyword>
<dbReference type="SUPFAM" id="SSF47413">
    <property type="entry name" value="lambda repressor-like DNA-binding domains"/>
    <property type="match status" value="1"/>
</dbReference>
<keyword evidence="3" id="KW-0804">Transcription</keyword>
<protein>
    <submittedName>
        <fullName evidence="4">DNA-binding protein</fullName>
    </submittedName>
</protein>
<evidence type="ECO:0000256" key="1">
    <source>
        <dbReference type="ARBA" id="ARBA00023015"/>
    </source>
</evidence>
<keyword evidence="2 4" id="KW-0238">DNA-binding</keyword>
<dbReference type="InterPro" id="IPR010982">
    <property type="entry name" value="Lambda_DNA-bd_dom_sf"/>
</dbReference>
<keyword evidence="1" id="KW-0805">Transcription regulation</keyword>
<sequence>MAEQMNIADELLTSMEQAVGIAEGTVKPGRIWTPPEINVADIRKRTGLSQVRFAARYGFSAAAVRDWEQKRRTPEKAARTLLMLIDKEPQAVERVLVGV</sequence>
<name>A0A0S3JPK2_ACEPA</name>
<organism evidence="4">
    <name type="scientific">Acetobacter pasteurianus</name>
    <name type="common">Acetobacter turbidans</name>
    <dbReference type="NCBI Taxonomy" id="438"/>
    <lineage>
        <taxon>Bacteria</taxon>
        <taxon>Pseudomonadati</taxon>
        <taxon>Pseudomonadota</taxon>
        <taxon>Alphaproteobacteria</taxon>
        <taxon>Acetobacterales</taxon>
        <taxon>Acetobacteraceae</taxon>
        <taxon>Acetobacter</taxon>
    </lineage>
</organism>
<dbReference type="Gene3D" id="1.10.260.40">
    <property type="entry name" value="lambda repressor-like DNA-binding domains"/>
    <property type="match status" value="1"/>
</dbReference>
<evidence type="ECO:0000256" key="3">
    <source>
        <dbReference type="ARBA" id="ARBA00023163"/>
    </source>
</evidence>
<proteinExistence type="predicted"/>
<dbReference type="AlphaFoldDB" id="A0A0S3JPK2"/>
<evidence type="ECO:0000256" key="2">
    <source>
        <dbReference type="ARBA" id="ARBA00023125"/>
    </source>
</evidence>
<dbReference type="PANTHER" id="PTHR36511:SF4">
    <property type="entry name" value="ANTITOXIN MQSA"/>
    <property type="match status" value="1"/>
</dbReference>
<dbReference type="EMBL" id="CP013469">
    <property type="protein sequence ID" value="ALR88352.1"/>
    <property type="molecule type" value="Genomic_DNA"/>
</dbReference>
<dbReference type="InterPro" id="IPR001387">
    <property type="entry name" value="Cro/C1-type_HTH"/>
</dbReference>
<dbReference type="GO" id="GO:0003677">
    <property type="term" value="F:DNA binding"/>
    <property type="evidence" value="ECO:0007669"/>
    <property type="project" value="UniProtKB-KW"/>
</dbReference>
<gene>
    <name evidence="4" type="ORF">DB34_14410</name>
</gene>
<reference evidence="4" key="1">
    <citation type="submission" date="2015-11" db="EMBL/GenBank/DDBJ databases">
        <title>Plasmid sequences of Acetobacter pasteurianus Ab3.</title>
        <authorList>
            <person name="Xia K."/>
            <person name="Li Y."/>
        </authorList>
    </citation>
    <scope>NUCLEOTIDE SEQUENCE</scope>
    <source>
        <strain evidence="4">Ab3</strain>
        <plasmid evidence="4">ApAb3p1</plasmid>
    </source>
</reference>
<dbReference type="InterPro" id="IPR052359">
    <property type="entry name" value="HTH-type_reg/antitoxin"/>
</dbReference>
<dbReference type="PANTHER" id="PTHR36511">
    <property type="entry name" value="MERR FAMILY BACTERIAL REGULATORY PROTEIN"/>
    <property type="match status" value="1"/>
</dbReference>
<dbReference type="CDD" id="cd00093">
    <property type="entry name" value="HTH_XRE"/>
    <property type="match status" value="1"/>
</dbReference>